<sequence>MPNDAQQRQSNSQGPALVGHEGRPRRRAAQVANAHLAAQLQTRRQQQAAGATTTGEAAVAAGTRATAASTIINNAPANIQRRRRQQQQQQEQQQQQRRTGDVARTRQASRLASGMASNSPILDLFPATTAVASINNGRLSPATGPSPRWLGATGGGHMRSPSPTLMISGHQGSPILDAREPYLLRRGTNGGFHHRHGTDKGSPLAVPAAEVISGFSTNASTDQGPQAPPNSVPNRLAGVAAISASDGSNIDMLGRGVPPFPLATNSTDGDRGNGRSAAMGLGRDGCGDHERQARRSPNATLVTYLRQLCQHAIQMMAWTTAIVWAERLLWLTDDLEDLYTLL</sequence>
<reference evidence="1" key="1">
    <citation type="submission" date="2022-06" db="EMBL/GenBank/DDBJ databases">
        <title>Phylogenomic reconstructions and comparative analyses of Kickxellomycotina fungi.</title>
        <authorList>
            <person name="Reynolds N.K."/>
            <person name="Stajich J.E."/>
            <person name="Barry K."/>
            <person name="Grigoriev I.V."/>
            <person name="Crous P."/>
            <person name="Smith M.E."/>
        </authorList>
    </citation>
    <scope>NUCLEOTIDE SEQUENCE</scope>
    <source>
        <strain evidence="1">RSA 2271</strain>
    </source>
</reference>
<dbReference type="EMBL" id="JAMZIH010000934">
    <property type="protein sequence ID" value="KAJ1678692.1"/>
    <property type="molecule type" value="Genomic_DNA"/>
</dbReference>
<proteinExistence type="predicted"/>
<feature type="non-terminal residue" evidence="1">
    <location>
        <position position="342"/>
    </location>
</feature>
<comment type="caution">
    <text evidence="1">The sequence shown here is derived from an EMBL/GenBank/DDBJ whole genome shotgun (WGS) entry which is preliminary data.</text>
</comment>
<evidence type="ECO:0000313" key="2">
    <source>
        <dbReference type="Proteomes" id="UP001145114"/>
    </source>
</evidence>
<accession>A0ACC1HR38</accession>
<gene>
    <name evidence="1" type="ORF">EV182_003540</name>
</gene>
<organism evidence="1 2">
    <name type="scientific">Spiromyces aspiralis</name>
    <dbReference type="NCBI Taxonomy" id="68401"/>
    <lineage>
        <taxon>Eukaryota</taxon>
        <taxon>Fungi</taxon>
        <taxon>Fungi incertae sedis</taxon>
        <taxon>Zoopagomycota</taxon>
        <taxon>Kickxellomycotina</taxon>
        <taxon>Kickxellomycetes</taxon>
        <taxon>Kickxellales</taxon>
        <taxon>Kickxellaceae</taxon>
        <taxon>Spiromyces</taxon>
    </lineage>
</organism>
<protein>
    <submittedName>
        <fullName evidence="1">Uncharacterized protein</fullName>
    </submittedName>
</protein>
<evidence type="ECO:0000313" key="1">
    <source>
        <dbReference type="EMBL" id="KAJ1678692.1"/>
    </source>
</evidence>
<dbReference type="Proteomes" id="UP001145114">
    <property type="component" value="Unassembled WGS sequence"/>
</dbReference>
<keyword evidence="2" id="KW-1185">Reference proteome</keyword>
<name>A0ACC1HR38_9FUNG</name>